<dbReference type="Gene3D" id="1.10.150.20">
    <property type="entry name" value="5' to 3' exonuclease, C-terminal subdomain"/>
    <property type="match status" value="1"/>
</dbReference>
<keyword evidence="5 6" id="KW-0234">DNA repair</keyword>
<dbReference type="Gene3D" id="2.40.50.140">
    <property type="entry name" value="Nucleic acid-binding proteins"/>
    <property type="match status" value="1"/>
</dbReference>
<dbReference type="InterPro" id="IPR010994">
    <property type="entry name" value="RuvA_2-like"/>
</dbReference>
<comment type="caution">
    <text evidence="8">The sequence shown here is derived from an EMBL/GenBank/DDBJ whole genome shotgun (WGS) entry which is preliminary data.</text>
</comment>
<feature type="region of interest" description="Domain III" evidence="6">
    <location>
        <begin position="151"/>
        <end position="200"/>
    </location>
</feature>
<dbReference type="SMART" id="SM00278">
    <property type="entry name" value="HhH1"/>
    <property type="match status" value="2"/>
</dbReference>
<keyword evidence="3 6" id="KW-0238">DNA-binding</keyword>
<feature type="region of interest" description="Domain II" evidence="6">
    <location>
        <begin position="62"/>
        <end position="139"/>
    </location>
</feature>
<comment type="similarity">
    <text evidence="6">Belongs to the RuvA family.</text>
</comment>
<dbReference type="InterPro" id="IPR000085">
    <property type="entry name" value="RuvA"/>
</dbReference>
<keyword evidence="4 6" id="KW-0233">DNA recombination</keyword>
<reference evidence="8 9" key="1">
    <citation type="submission" date="2020-12" db="EMBL/GenBank/DDBJ databases">
        <title>WGS of Thermoactinomyces spp.</title>
        <authorList>
            <person name="Cheng K."/>
        </authorList>
    </citation>
    <scope>NUCLEOTIDE SEQUENCE [LARGE SCALE GENOMIC DNA]</scope>
    <source>
        <strain evidence="9">CICC 10650\ACCC 41061</strain>
    </source>
</reference>
<comment type="subcellular location">
    <subcellularLocation>
        <location evidence="6">Cytoplasm</location>
    </subcellularLocation>
</comment>
<keyword evidence="2 6" id="KW-0227">DNA damage</keyword>
<keyword evidence="9" id="KW-1185">Reference proteome</keyword>
<dbReference type="InterPro" id="IPR036267">
    <property type="entry name" value="RuvA_C_sf"/>
</dbReference>
<evidence type="ECO:0000256" key="4">
    <source>
        <dbReference type="ARBA" id="ARBA00023172"/>
    </source>
</evidence>
<comment type="caution">
    <text evidence="6">Lacks conserved residue(s) required for the propagation of feature annotation.</text>
</comment>
<dbReference type="InterPro" id="IPR011114">
    <property type="entry name" value="RuvA_C"/>
</dbReference>
<gene>
    <name evidence="6 8" type="primary">ruvA</name>
    <name evidence="8" type="ORF">I8U22_01825</name>
</gene>
<comment type="domain">
    <text evidence="6">Has three domains with a flexible linker between the domains II and III and assumes an 'L' shape. Domain III is highly mobile and contacts RuvB.</text>
</comment>
<keyword evidence="1 6" id="KW-0963">Cytoplasm</keyword>
<dbReference type="SUPFAM" id="SSF46929">
    <property type="entry name" value="DNA helicase RuvA subunit, C-terminal domain"/>
    <property type="match status" value="1"/>
</dbReference>
<comment type="function">
    <text evidence="6">The RuvA-RuvB-RuvC complex processes Holliday junction (HJ) DNA during genetic recombination and DNA repair, while the RuvA-RuvB complex plays an important role in the rescue of blocked DNA replication forks via replication fork reversal (RFR). RuvA specifically binds to HJ cruciform DNA, conferring on it an open structure. The RuvB hexamer acts as an ATP-dependent pump, pulling dsDNA into and through the RuvAB complex. HJ branch migration allows RuvC to scan DNA until it finds its consensus sequence, where it cleaves and resolves the cruciform DNA.</text>
</comment>
<dbReference type="InterPro" id="IPR012340">
    <property type="entry name" value="NA-bd_OB-fold"/>
</dbReference>
<evidence type="ECO:0000313" key="8">
    <source>
        <dbReference type="EMBL" id="MBH8587560.1"/>
    </source>
</evidence>
<evidence type="ECO:0000259" key="7">
    <source>
        <dbReference type="SMART" id="SM00278"/>
    </source>
</evidence>
<evidence type="ECO:0000256" key="6">
    <source>
        <dbReference type="HAMAP-Rule" id="MF_00031"/>
    </source>
</evidence>
<evidence type="ECO:0000256" key="5">
    <source>
        <dbReference type="ARBA" id="ARBA00023204"/>
    </source>
</evidence>
<dbReference type="Gene3D" id="1.10.8.10">
    <property type="entry name" value="DNA helicase RuvA subunit, C-terminal domain"/>
    <property type="match status" value="1"/>
</dbReference>
<evidence type="ECO:0000256" key="3">
    <source>
        <dbReference type="ARBA" id="ARBA00023125"/>
    </source>
</evidence>
<comment type="subunit">
    <text evidence="6">Homotetramer. Forms an RuvA(8)-RuvB(12)-Holliday junction (HJ) complex. HJ DNA is sandwiched between 2 RuvA tetramers; dsDNA enters through RuvA and exits via RuvB. An RuvB hexamer assembles on each DNA strand where it exits the tetramer. Each RuvB hexamer is contacted by two RuvA subunits (via domain III) on 2 adjacent RuvB subunits; this complex drives branch migration. In the full resolvosome a probable DNA-RuvA(4)-RuvB(12)-RuvC(2) complex forms which resolves the HJ.</text>
</comment>
<dbReference type="Proteomes" id="UP000641910">
    <property type="component" value="Unassembled WGS sequence"/>
</dbReference>
<name>A0ABS0QEE9_THEVU</name>
<evidence type="ECO:0000313" key="9">
    <source>
        <dbReference type="Proteomes" id="UP000641910"/>
    </source>
</evidence>
<dbReference type="CDD" id="cd14332">
    <property type="entry name" value="UBA_RuvA_C"/>
    <property type="match status" value="1"/>
</dbReference>
<dbReference type="InterPro" id="IPR003583">
    <property type="entry name" value="Hlx-hairpin-Hlx_DNA-bd_motif"/>
</dbReference>
<dbReference type="InterPro" id="IPR013849">
    <property type="entry name" value="DNA_helicase_Holl-junc_RuvA_I"/>
</dbReference>
<evidence type="ECO:0000256" key="2">
    <source>
        <dbReference type="ARBA" id="ARBA00022763"/>
    </source>
</evidence>
<evidence type="ECO:0000256" key="1">
    <source>
        <dbReference type="ARBA" id="ARBA00022490"/>
    </source>
</evidence>
<sequence>MIDFVKGIVHYLEEDYLAVETGGIGYQVYVTKPYAYEQEAEVFLYTHFVVREDAQLLYGFDTKQERDLFRLLLEVSGIGPKAAMGMLSGMKPDQLVRAIQMEDVKQLTRLPGVGKKTAQRLVLDLKDKLKKIHLPDLAVASPMPRSVPAAKERDVIEALKVLGYNEEEAKWAVQEVLKGSEEELDTETWIKQALKIMMNR</sequence>
<dbReference type="RefSeq" id="WP_037993974.1">
    <property type="nucleotide sequence ID" value="NZ_CP036487.1"/>
</dbReference>
<dbReference type="Pfam" id="PF14520">
    <property type="entry name" value="HHH_5"/>
    <property type="match status" value="1"/>
</dbReference>
<organism evidence="8 9">
    <name type="scientific">Thermoactinomyces vulgaris</name>
    <dbReference type="NCBI Taxonomy" id="2026"/>
    <lineage>
        <taxon>Bacteria</taxon>
        <taxon>Bacillati</taxon>
        <taxon>Bacillota</taxon>
        <taxon>Bacilli</taxon>
        <taxon>Bacillales</taxon>
        <taxon>Thermoactinomycetaceae</taxon>
        <taxon>Thermoactinomyces</taxon>
    </lineage>
</organism>
<dbReference type="NCBIfam" id="TIGR00084">
    <property type="entry name" value="ruvA"/>
    <property type="match status" value="1"/>
</dbReference>
<dbReference type="HAMAP" id="MF_00031">
    <property type="entry name" value="DNA_HJ_migration_RuvA"/>
    <property type="match status" value="1"/>
</dbReference>
<dbReference type="Pfam" id="PF01330">
    <property type="entry name" value="RuvA_N"/>
    <property type="match status" value="1"/>
</dbReference>
<dbReference type="SUPFAM" id="SSF47781">
    <property type="entry name" value="RuvA domain 2-like"/>
    <property type="match status" value="1"/>
</dbReference>
<dbReference type="EMBL" id="JAECVU010000001">
    <property type="protein sequence ID" value="MBH8587560.1"/>
    <property type="molecule type" value="Genomic_DNA"/>
</dbReference>
<feature type="domain" description="Helix-hairpin-helix DNA-binding motif class 1" evidence="7">
    <location>
        <begin position="105"/>
        <end position="124"/>
    </location>
</feature>
<dbReference type="SUPFAM" id="SSF50249">
    <property type="entry name" value="Nucleic acid-binding proteins"/>
    <property type="match status" value="1"/>
</dbReference>
<protein>
    <recommendedName>
        <fullName evidence="6">Holliday junction branch migration complex subunit RuvA</fullName>
    </recommendedName>
</protein>
<accession>A0ABS0QEE9</accession>
<dbReference type="Pfam" id="PF07499">
    <property type="entry name" value="RuvA_C"/>
    <property type="match status" value="1"/>
</dbReference>
<feature type="domain" description="Helix-hairpin-helix DNA-binding motif class 1" evidence="7">
    <location>
        <begin position="70"/>
        <end position="89"/>
    </location>
</feature>
<proteinExistence type="inferred from homology"/>